<dbReference type="KEGG" id="fox:FOXG_21510"/>
<dbReference type="Proteomes" id="UP000009097">
    <property type="component" value="Chromosome 14"/>
</dbReference>
<reference evidence="1 2" key="1">
    <citation type="journal article" date="2010" name="Nature">
        <title>Comparative genomics reveals mobile pathogenicity chromosomes in Fusarium.</title>
        <authorList>
            <person name="Ma L.J."/>
            <person name="van der Does H.C."/>
            <person name="Borkovich K.A."/>
            <person name="Coleman J.J."/>
            <person name="Daboussi M.J."/>
            <person name="Di Pietro A."/>
            <person name="Dufresne M."/>
            <person name="Freitag M."/>
            <person name="Grabherr M."/>
            <person name="Henrissat B."/>
            <person name="Houterman P.M."/>
            <person name="Kang S."/>
            <person name="Shim W.B."/>
            <person name="Woloshuk C."/>
            <person name="Xie X."/>
            <person name="Xu J.R."/>
            <person name="Antoniw J."/>
            <person name="Baker S.E."/>
            <person name="Bluhm B.H."/>
            <person name="Breakspear A."/>
            <person name="Brown D.W."/>
            <person name="Butchko R.A."/>
            <person name="Chapman S."/>
            <person name="Coulson R."/>
            <person name="Coutinho P.M."/>
            <person name="Danchin E.G."/>
            <person name="Diener A."/>
            <person name="Gale L.R."/>
            <person name="Gardiner D.M."/>
            <person name="Goff S."/>
            <person name="Hammond-Kosack K.E."/>
            <person name="Hilburn K."/>
            <person name="Hua-Van A."/>
            <person name="Jonkers W."/>
            <person name="Kazan K."/>
            <person name="Kodira C.D."/>
            <person name="Koehrsen M."/>
            <person name="Kumar L."/>
            <person name="Lee Y.H."/>
            <person name="Li L."/>
            <person name="Manners J.M."/>
            <person name="Miranda-Saavedra D."/>
            <person name="Mukherjee M."/>
            <person name="Park G."/>
            <person name="Park J."/>
            <person name="Park S.Y."/>
            <person name="Proctor R.H."/>
            <person name="Regev A."/>
            <person name="Ruiz-Roldan M.C."/>
            <person name="Sain D."/>
            <person name="Sakthikumar S."/>
            <person name="Sykes S."/>
            <person name="Schwartz D.C."/>
            <person name="Turgeon B.G."/>
            <person name="Wapinski I."/>
            <person name="Yoder O."/>
            <person name="Young S."/>
            <person name="Zeng Q."/>
            <person name="Zhou S."/>
            <person name="Galagan J."/>
            <person name="Cuomo C.A."/>
            <person name="Kistler H.C."/>
            <person name="Rep M."/>
        </authorList>
    </citation>
    <scope>NUCLEOTIDE SEQUENCE [LARGE SCALE GENOMIC DNA]</scope>
    <source>
        <strain evidence="2">4287 / CBS 123668 / FGSC 9935 / NRRL 34936</strain>
    </source>
</reference>
<dbReference type="GeneID" id="28962216"/>
<organism evidence="1 2">
    <name type="scientific">Fusarium oxysporum f. sp. lycopersici (strain 4287 / CBS 123668 / FGSC 9935 / NRRL 34936)</name>
    <name type="common">Fusarium vascular wilt of tomato</name>
    <dbReference type="NCBI Taxonomy" id="426428"/>
    <lineage>
        <taxon>Eukaryota</taxon>
        <taxon>Fungi</taxon>
        <taxon>Dikarya</taxon>
        <taxon>Ascomycota</taxon>
        <taxon>Pezizomycotina</taxon>
        <taxon>Sordariomycetes</taxon>
        <taxon>Hypocreomycetidae</taxon>
        <taxon>Hypocreales</taxon>
        <taxon>Nectriaceae</taxon>
        <taxon>Fusarium</taxon>
        <taxon>Fusarium oxysporum species complex</taxon>
    </lineage>
</organism>
<dbReference type="VEuPathDB" id="FungiDB:FOXG_21510"/>
<evidence type="ECO:0000313" key="2">
    <source>
        <dbReference type="Proteomes" id="UP000009097"/>
    </source>
</evidence>
<sequence>MRVRNTTSRNNAPLKLVKLHRQFPSLRVVIECQMGSRCYRGRLYGTTTVRARIFEIRSSRERLPL</sequence>
<dbReference type="AlphaFoldDB" id="A0A0J9WTD7"/>
<dbReference type="EMBL" id="DS231717">
    <property type="protein sequence ID" value="KNB15852.1"/>
    <property type="molecule type" value="Genomic_DNA"/>
</dbReference>
<protein>
    <submittedName>
        <fullName evidence="1">Uncharacterized protein</fullName>
    </submittedName>
</protein>
<name>A0A0J9WTD7_FUSO4</name>
<accession>A0A0J9WTD7</accession>
<proteinExistence type="predicted"/>
<dbReference type="RefSeq" id="XP_018253897.1">
    <property type="nucleotide sequence ID" value="XM_018401853.1"/>
</dbReference>
<gene>
    <name evidence="1" type="ORF">FOXG_21510</name>
</gene>
<evidence type="ECO:0000313" key="1">
    <source>
        <dbReference type="EMBL" id="KNB15852.1"/>
    </source>
</evidence>